<evidence type="ECO:0000256" key="5">
    <source>
        <dbReference type="ARBA" id="ARBA00022729"/>
    </source>
</evidence>
<dbReference type="InterPro" id="IPR026891">
    <property type="entry name" value="Fn3-like"/>
</dbReference>
<dbReference type="GO" id="GO:0009251">
    <property type="term" value="P:glucan catabolic process"/>
    <property type="evidence" value="ECO:0007669"/>
    <property type="project" value="TreeGrafter"/>
</dbReference>
<evidence type="ECO:0000256" key="2">
    <source>
        <dbReference type="ARBA" id="ARBA00004418"/>
    </source>
</evidence>
<organism evidence="12 13">
    <name type="scientific">Bacteroides xylanisolvens XB1A</name>
    <dbReference type="NCBI Taxonomy" id="657309"/>
    <lineage>
        <taxon>Bacteria</taxon>
        <taxon>Pseudomonadati</taxon>
        <taxon>Bacteroidota</taxon>
        <taxon>Bacteroidia</taxon>
        <taxon>Bacteroidales</taxon>
        <taxon>Bacteroidaceae</taxon>
        <taxon>Bacteroides</taxon>
    </lineage>
</organism>
<dbReference type="AlphaFoldDB" id="D6CYJ9"/>
<dbReference type="Gene3D" id="3.40.50.1700">
    <property type="entry name" value="Glycoside hydrolase family 3 C-terminal domain"/>
    <property type="match status" value="1"/>
</dbReference>
<dbReference type="EMBL" id="FP929033">
    <property type="protein sequence ID" value="CBK67251.1"/>
    <property type="molecule type" value="Genomic_DNA"/>
</dbReference>
<proteinExistence type="inferred from homology"/>
<dbReference type="PROSITE" id="PS00775">
    <property type="entry name" value="GLYCOSYL_HYDROL_F3"/>
    <property type="match status" value="1"/>
</dbReference>
<dbReference type="CAZy" id="GH3">
    <property type="family name" value="Glycoside Hydrolase Family 3"/>
</dbReference>
<dbReference type="GO" id="GO:0008422">
    <property type="term" value="F:beta-glucosidase activity"/>
    <property type="evidence" value="ECO:0007669"/>
    <property type="project" value="UniProtKB-EC"/>
</dbReference>
<dbReference type="SUPFAM" id="SSF52279">
    <property type="entry name" value="Beta-D-glucan exohydrolase, C-terminal domain"/>
    <property type="match status" value="1"/>
</dbReference>
<dbReference type="InterPro" id="IPR019800">
    <property type="entry name" value="Glyco_hydro_3_AS"/>
</dbReference>
<accession>D6CYJ9</accession>
<dbReference type="InterPro" id="IPR013783">
    <property type="entry name" value="Ig-like_fold"/>
</dbReference>
<dbReference type="GO" id="GO:0042597">
    <property type="term" value="C:periplasmic space"/>
    <property type="evidence" value="ECO:0007669"/>
    <property type="project" value="UniProtKB-SubCell"/>
</dbReference>
<dbReference type="HOGENOM" id="CLU_004542_5_1_10"/>
<dbReference type="FunFam" id="3.20.20.300:FF:000005">
    <property type="entry name" value="Periplasmic beta-glucosidase"/>
    <property type="match status" value="1"/>
</dbReference>
<dbReference type="Pfam" id="PF00933">
    <property type="entry name" value="Glyco_hydro_3"/>
    <property type="match status" value="1"/>
</dbReference>
<evidence type="ECO:0000256" key="1">
    <source>
        <dbReference type="ARBA" id="ARBA00000448"/>
    </source>
</evidence>
<keyword evidence="5" id="KW-0732">Signal</keyword>
<dbReference type="PANTHER" id="PTHR30620">
    <property type="entry name" value="PERIPLASMIC BETA-GLUCOSIDASE-RELATED"/>
    <property type="match status" value="1"/>
</dbReference>
<reference evidence="12 13" key="1">
    <citation type="submission" date="2010-03" db="EMBL/GenBank/DDBJ databases">
        <title>The genome sequence of Bacteriodes xylanisolvens XB1A.</title>
        <authorList>
            <consortium name="metaHIT consortium -- http://www.metahit.eu/"/>
            <person name="Pajon A."/>
            <person name="Turner K."/>
            <person name="Parkhill J."/>
            <person name="Bernalier A."/>
        </authorList>
    </citation>
    <scope>NUCLEOTIDE SEQUENCE [LARGE SCALE GENOMIC DNA]</scope>
    <source>
        <strain evidence="12 13">XB1A</strain>
    </source>
</reference>
<evidence type="ECO:0000259" key="11">
    <source>
        <dbReference type="SMART" id="SM01217"/>
    </source>
</evidence>
<dbReference type="Proteomes" id="UP000008795">
    <property type="component" value="Chromosome"/>
</dbReference>
<dbReference type="PATRIC" id="fig|657309.4.peg.973"/>
<dbReference type="InterPro" id="IPR051915">
    <property type="entry name" value="Cellulose_Degrad_GH3"/>
</dbReference>
<dbReference type="eggNOG" id="COG1472">
    <property type="taxonomic scope" value="Bacteria"/>
</dbReference>
<evidence type="ECO:0000313" key="12">
    <source>
        <dbReference type="EMBL" id="CBK67251.1"/>
    </source>
</evidence>
<dbReference type="InterPro" id="IPR017853">
    <property type="entry name" value="GH"/>
</dbReference>
<dbReference type="SMART" id="SM01217">
    <property type="entry name" value="Fn3_like"/>
    <property type="match status" value="1"/>
</dbReference>
<name>D6CYJ9_9BACE</name>
<evidence type="ECO:0000256" key="9">
    <source>
        <dbReference type="ARBA" id="ARBA00067498"/>
    </source>
</evidence>
<sequence>MAAPQADKDKMDQFIDNLMGKMTLQEKIGQLNLPVSGEIVTGQAKSSDVAGKIRKGQVGGLFNVKGVENIREVQKIAVEQSRLKIPLLFGMDVIHGYETVFPIPLALSCSWDMEAIKESACIAAKESSADGICWTFSPMVDICRDPRWGRMAEGGGEDPYLGSEISAAMVKGYQGDDLTDKNTIMACVKHFALYGAPEAGRDYNTVDMSHLSMFNNYFPPYKAAIDAGVGSVMTSFNVVDGIPATGNKWLMTDVLRDRWGFDGFVVTDYTAISEMIAHGMGDLQQVSAMSLSAGTDMDMVADGFLTTLEKSLKEGKVTMAEIDKACRRILEAKYKLGLFDDPYKYCDASRVKKDIFTAENRTVARKIATETFVLLKNENNLLPLQRKGKIALVGPLANTKANMPGTWSVAAASDKYNSLYESMKQSLAGKAEVLYAKGSNLMYDAQREAEATMFGREMRDPRSAQELLDEALNVASQADVIVAAVGESSEMSGESSSRTNLEMPDAQRDLLTALKKTGKPVVLVYFAGRSTVMTWEQENFPAILNVWFGGSEAADAICDVVFGDVSPSGKLTTTFPKNVGQIPLYYNHLNTGRPLEAGKWFSKFRSNYLDIDNDPLYPFGYGLSYTTFRYGDLQLSNNSMNERGKITASVTVTNTGNYDADEIVQMYIRDMVGSVARPVKELKGFERIHLKKGESRTVSFDITAKQLKFYNSALNWVCEPGEFEVMVGGNSRDVQTKKFSLQ</sequence>
<dbReference type="PANTHER" id="PTHR30620:SF16">
    <property type="entry name" value="LYSOSOMAL BETA GLUCOSIDASE"/>
    <property type="match status" value="1"/>
</dbReference>
<evidence type="ECO:0000256" key="10">
    <source>
        <dbReference type="RuleBase" id="RU361161"/>
    </source>
</evidence>
<dbReference type="InterPro" id="IPR001764">
    <property type="entry name" value="Glyco_hydro_3_N"/>
</dbReference>
<dbReference type="Gene3D" id="2.60.40.10">
    <property type="entry name" value="Immunoglobulins"/>
    <property type="match status" value="1"/>
</dbReference>
<comment type="subcellular location">
    <subcellularLocation>
        <location evidence="2">Periplasm</location>
    </subcellularLocation>
</comment>
<dbReference type="Pfam" id="PF01915">
    <property type="entry name" value="Glyco_hydro_3_C"/>
    <property type="match status" value="1"/>
</dbReference>
<dbReference type="EC" id="3.2.1.21" evidence="4"/>
<evidence type="ECO:0000256" key="7">
    <source>
        <dbReference type="ARBA" id="ARBA00022801"/>
    </source>
</evidence>
<dbReference type="NCBIfam" id="NF011678">
    <property type="entry name" value="PRK15098.1"/>
    <property type="match status" value="1"/>
</dbReference>
<evidence type="ECO:0000313" key="13">
    <source>
        <dbReference type="Proteomes" id="UP000008795"/>
    </source>
</evidence>
<evidence type="ECO:0000256" key="4">
    <source>
        <dbReference type="ARBA" id="ARBA00012744"/>
    </source>
</evidence>
<keyword evidence="7 10" id="KW-0378">Hydrolase</keyword>
<protein>
    <recommendedName>
        <fullName evidence="9">Periplasmic beta-glucosidase</fullName>
        <ecNumber evidence="4">3.2.1.21</ecNumber>
    </recommendedName>
</protein>
<evidence type="ECO:0000256" key="3">
    <source>
        <dbReference type="ARBA" id="ARBA00005336"/>
    </source>
</evidence>
<keyword evidence="6" id="KW-0574">Periplasm</keyword>
<comment type="catalytic activity">
    <reaction evidence="1">
        <text>Hydrolysis of terminal, non-reducing beta-D-glucosyl residues with release of beta-D-glucose.</text>
        <dbReference type="EC" id="3.2.1.21"/>
    </reaction>
</comment>
<gene>
    <name evidence="12" type="ORF">BXY_21760</name>
</gene>
<evidence type="ECO:0000256" key="8">
    <source>
        <dbReference type="ARBA" id="ARBA00023295"/>
    </source>
</evidence>
<dbReference type="Pfam" id="PF14310">
    <property type="entry name" value="Fn3-like"/>
    <property type="match status" value="1"/>
</dbReference>
<keyword evidence="8 10" id="KW-0326">Glycosidase</keyword>
<dbReference type="PRINTS" id="PR00133">
    <property type="entry name" value="GLHYDRLASE3"/>
</dbReference>
<dbReference type="InterPro" id="IPR002772">
    <property type="entry name" value="Glyco_hydro_3_C"/>
</dbReference>
<comment type="similarity">
    <text evidence="3 10">Belongs to the glycosyl hydrolase 3 family.</text>
</comment>
<dbReference type="SUPFAM" id="SSF51445">
    <property type="entry name" value="(Trans)glycosidases"/>
    <property type="match status" value="1"/>
</dbReference>
<feature type="domain" description="Fibronectin type III-like" evidence="11">
    <location>
        <begin position="662"/>
        <end position="731"/>
    </location>
</feature>
<dbReference type="InterPro" id="IPR036962">
    <property type="entry name" value="Glyco_hydro_3_N_sf"/>
</dbReference>
<dbReference type="FunFam" id="3.40.50.1700:FF:000004">
    <property type="entry name" value="Periplasmic beta-glucosidase"/>
    <property type="match status" value="1"/>
</dbReference>
<dbReference type="Gene3D" id="3.20.20.300">
    <property type="entry name" value="Glycoside hydrolase, family 3, N-terminal domain"/>
    <property type="match status" value="1"/>
</dbReference>
<dbReference type="KEGG" id="bxy:BXY_21760"/>
<dbReference type="InterPro" id="IPR036881">
    <property type="entry name" value="Glyco_hydro_3_C_sf"/>
</dbReference>
<reference evidence="12 13" key="2">
    <citation type="submission" date="2010-03" db="EMBL/GenBank/DDBJ databases">
        <authorList>
            <person name="Pajon A."/>
        </authorList>
    </citation>
    <scope>NUCLEOTIDE SEQUENCE [LARGE SCALE GENOMIC DNA]</scope>
    <source>
        <strain evidence="12 13">XB1A</strain>
    </source>
</reference>
<dbReference type="FunFam" id="2.60.40.10:FF:000495">
    <property type="entry name" value="Periplasmic beta-glucosidase"/>
    <property type="match status" value="1"/>
</dbReference>
<evidence type="ECO:0000256" key="6">
    <source>
        <dbReference type="ARBA" id="ARBA00022764"/>
    </source>
</evidence>